<dbReference type="EMBL" id="CM004390">
    <property type="protein sequence ID" value="KAG8655364.1"/>
    <property type="molecule type" value="Genomic_DNA"/>
</dbReference>
<reference evidence="2" key="1">
    <citation type="journal article" date="2016" name="Nat. Biotechnol.">
        <title>Sequencing wild and cultivated cassava and related species reveals extensive interspecific hybridization and genetic diversity.</title>
        <authorList>
            <person name="Bredeson J.V."/>
            <person name="Lyons J.B."/>
            <person name="Prochnik S.E."/>
            <person name="Wu G.A."/>
            <person name="Ha C.M."/>
            <person name="Edsinger-Gonzales E."/>
            <person name="Grimwood J."/>
            <person name="Schmutz J."/>
            <person name="Rabbi I.Y."/>
            <person name="Egesi C."/>
            <person name="Nauluvula P."/>
            <person name="Lebot V."/>
            <person name="Ndunguru J."/>
            <person name="Mkamilo G."/>
            <person name="Bart R.S."/>
            <person name="Setter T.L."/>
            <person name="Gleadow R.M."/>
            <person name="Kulakow P."/>
            <person name="Ferguson M.E."/>
            <person name="Rounsley S."/>
            <person name="Rokhsar D.S."/>
        </authorList>
    </citation>
    <scope>NUCLEOTIDE SEQUENCE [LARGE SCALE GENOMIC DNA]</scope>
    <source>
        <strain evidence="2">cv. AM560-2</strain>
    </source>
</reference>
<sequence length="88" mass="10194">MNHLMPIMSRQILIHLLLSWLLLVASLHHFPNHIKVQAIESGHFKFKPAQLRSRLQRQTSGHPGKGWEEESSQNSIWDQSSRESKSTN</sequence>
<protein>
    <submittedName>
        <fullName evidence="1">Uncharacterized protein</fullName>
    </submittedName>
</protein>
<organism evidence="1 2">
    <name type="scientific">Manihot esculenta</name>
    <name type="common">Cassava</name>
    <name type="synonym">Jatropha manihot</name>
    <dbReference type="NCBI Taxonomy" id="3983"/>
    <lineage>
        <taxon>Eukaryota</taxon>
        <taxon>Viridiplantae</taxon>
        <taxon>Streptophyta</taxon>
        <taxon>Embryophyta</taxon>
        <taxon>Tracheophyta</taxon>
        <taxon>Spermatophyta</taxon>
        <taxon>Magnoliopsida</taxon>
        <taxon>eudicotyledons</taxon>
        <taxon>Gunneridae</taxon>
        <taxon>Pentapetalae</taxon>
        <taxon>rosids</taxon>
        <taxon>fabids</taxon>
        <taxon>Malpighiales</taxon>
        <taxon>Euphorbiaceae</taxon>
        <taxon>Crotonoideae</taxon>
        <taxon>Manihoteae</taxon>
        <taxon>Manihot</taxon>
    </lineage>
</organism>
<keyword evidence="2" id="KW-1185">Reference proteome</keyword>
<accession>A0ACB7HTV1</accession>
<name>A0ACB7HTV1_MANES</name>
<evidence type="ECO:0000313" key="2">
    <source>
        <dbReference type="Proteomes" id="UP000091857"/>
    </source>
</evidence>
<proteinExistence type="predicted"/>
<dbReference type="Proteomes" id="UP000091857">
    <property type="component" value="Chromosome 4"/>
</dbReference>
<evidence type="ECO:0000313" key="1">
    <source>
        <dbReference type="EMBL" id="KAG8655364.1"/>
    </source>
</evidence>
<comment type="caution">
    <text evidence="1">The sequence shown here is derived from an EMBL/GenBank/DDBJ whole genome shotgun (WGS) entry which is preliminary data.</text>
</comment>
<gene>
    <name evidence="1" type="ORF">MANES_04G033400v8</name>
</gene>